<keyword evidence="2 8" id="KW-0812">Transmembrane</keyword>
<dbReference type="SUPFAM" id="SSF81321">
    <property type="entry name" value="Family A G protein-coupled receptor-like"/>
    <property type="match status" value="1"/>
</dbReference>
<evidence type="ECO:0000256" key="4">
    <source>
        <dbReference type="ARBA" id="ARBA00023040"/>
    </source>
</evidence>
<dbReference type="PRINTS" id="PR00237">
    <property type="entry name" value="GPCRRHODOPSN"/>
</dbReference>
<sequence>MEVTPYSTVLTITGFTVERYMAICHPIRVQPCFHVSRATRCIIVIWTISTFSALPYPVHTRTFYYLSDPCTERPIADSPLCNIPHGWTDRMITVFQLFTFVYFLLLLVVKTLIYMLIGVRLRAKELTVPASPQYGKAIATRARRTSNMFMNIVKISTVNPILYNLLSRKFRRAFKWTLCRCFVSAYSLPTFYMLKAKFIKIDSDAGSSRGPSISCPAQEKQGVRVVTYYKNEKQALLCRKMLEKPSTRDTLLNKTSRSSTCSSHAHSDGWLHALCCHKRYMSRRQMTSFQDIETLRRQGVTASPNRQNALIRDDGVDTYEYESTTDAPILRITLRV</sequence>
<accession>A0ABY7EKC6</accession>
<gene>
    <name evidence="11" type="ORF">MAR_019365</name>
</gene>
<evidence type="ECO:0000256" key="1">
    <source>
        <dbReference type="ARBA" id="ARBA00004141"/>
    </source>
</evidence>
<protein>
    <submittedName>
        <fullName evidence="11">CAPAR-like protein</fullName>
    </submittedName>
</protein>
<evidence type="ECO:0000256" key="3">
    <source>
        <dbReference type="ARBA" id="ARBA00022989"/>
    </source>
</evidence>
<dbReference type="PANTHER" id="PTHR24243:SF208">
    <property type="entry name" value="PYROKININ-1 RECEPTOR"/>
    <property type="match status" value="1"/>
</dbReference>
<name>A0ABY7EKC6_MYAAR</name>
<dbReference type="InterPro" id="IPR017452">
    <property type="entry name" value="GPCR_Rhodpsn_7TM"/>
</dbReference>
<evidence type="ECO:0000256" key="5">
    <source>
        <dbReference type="ARBA" id="ARBA00023136"/>
    </source>
</evidence>
<dbReference type="Pfam" id="PF00001">
    <property type="entry name" value="7tm_1"/>
    <property type="match status" value="1"/>
</dbReference>
<dbReference type="EMBL" id="CP111017">
    <property type="protein sequence ID" value="WAR09407.1"/>
    <property type="molecule type" value="Genomic_DNA"/>
</dbReference>
<comment type="subcellular location">
    <subcellularLocation>
        <location evidence="1">Membrane</location>
        <topology evidence="1">Multi-pass membrane protein</topology>
    </subcellularLocation>
</comment>
<evidence type="ECO:0000256" key="2">
    <source>
        <dbReference type="ARBA" id="ARBA00022692"/>
    </source>
</evidence>
<dbReference type="PROSITE" id="PS00237">
    <property type="entry name" value="G_PROTEIN_RECEP_F1_1"/>
    <property type="match status" value="1"/>
</dbReference>
<dbReference type="Proteomes" id="UP001164746">
    <property type="component" value="Chromosome 6"/>
</dbReference>
<keyword evidence="7 8" id="KW-0807">Transducer</keyword>
<feature type="domain" description="G-protein coupled receptors family 1 profile" evidence="10">
    <location>
        <begin position="1"/>
        <end position="153"/>
    </location>
</feature>
<dbReference type="Gene3D" id="1.20.1070.10">
    <property type="entry name" value="Rhodopsin 7-helix transmembrane proteins"/>
    <property type="match status" value="1"/>
</dbReference>
<reference evidence="11" key="1">
    <citation type="submission" date="2022-11" db="EMBL/GenBank/DDBJ databases">
        <title>Centuries of genome instability and evolution in soft-shell clam transmissible cancer (bioRxiv).</title>
        <authorList>
            <person name="Hart S.F.M."/>
            <person name="Yonemitsu M.A."/>
            <person name="Giersch R.M."/>
            <person name="Beal B.F."/>
            <person name="Arriagada G."/>
            <person name="Davis B.W."/>
            <person name="Ostrander E.A."/>
            <person name="Goff S.P."/>
            <person name="Metzger M.J."/>
        </authorList>
    </citation>
    <scope>NUCLEOTIDE SEQUENCE</scope>
    <source>
        <strain evidence="11">MELC-2E11</strain>
        <tissue evidence="11">Siphon/mantle</tissue>
    </source>
</reference>
<evidence type="ECO:0000256" key="6">
    <source>
        <dbReference type="ARBA" id="ARBA00023170"/>
    </source>
</evidence>
<keyword evidence="3 9" id="KW-1133">Transmembrane helix</keyword>
<feature type="transmembrane region" description="Helical" evidence="9">
    <location>
        <begin position="38"/>
        <end position="58"/>
    </location>
</feature>
<keyword evidence="12" id="KW-1185">Reference proteome</keyword>
<keyword evidence="4 8" id="KW-0297">G-protein coupled receptor</keyword>
<evidence type="ECO:0000256" key="9">
    <source>
        <dbReference type="SAM" id="Phobius"/>
    </source>
</evidence>
<dbReference type="PANTHER" id="PTHR24243">
    <property type="entry name" value="G-PROTEIN COUPLED RECEPTOR"/>
    <property type="match status" value="1"/>
</dbReference>
<dbReference type="InterPro" id="IPR000276">
    <property type="entry name" value="GPCR_Rhodpsn"/>
</dbReference>
<evidence type="ECO:0000256" key="8">
    <source>
        <dbReference type="RuleBase" id="RU000688"/>
    </source>
</evidence>
<evidence type="ECO:0000259" key="10">
    <source>
        <dbReference type="PROSITE" id="PS50262"/>
    </source>
</evidence>
<proteinExistence type="inferred from homology"/>
<evidence type="ECO:0000256" key="7">
    <source>
        <dbReference type="ARBA" id="ARBA00023224"/>
    </source>
</evidence>
<feature type="transmembrane region" description="Helical" evidence="9">
    <location>
        <begin position="173"/>
        <end position="194"/>
    </location>
</feature>
<dbReference type="PROSITE" id="PS50262">
    <property type="entry name" value="G_PROTEIN_RECEP_F1_2"/>
    <property type="match status" value="1"/>
</dbReference>
<comment type="similarity">
    <text evidence="8">Belongs to the G-protein coupled receptor 1 family.</text>
</comment>
<keyword evidence="6 8" id="KW-0675">Receptor</keyword>
<feature type="transmembrane region" description="Helical" evidence="9">
    <location>
        <begin position="94"/>
        <end position="117"/>
    </location>
</feature>
<evidence type="ECO:0000313" key="11">
    <source>
        <dbReference type="EMBL" id="WAR09407.1"/>
    </source>
</evidence>
<keyword evidence="5 9" id="KW-0472">Membrane</keyword>
<organism evidence="11 12">
    <name type="scientific">Mya arenaria</name>
    <name type="common">Soft-shell clam</name>
    <dbReference type="NCBI Taxonomy" id="6604"/>
    <lineage>
        <taxon>Eukaryota</taxon>
        <taxon>Metazoa</taxon>
        <taxon>Spiralia</taxon>
        <taxon>Lophotrochozoa</taxon>
        <taxon>Mollusca</taxon>
        <taxon>Bivalvia</taxon>
        <taxon>Autobranchia</taxon>
        <taxon>Heteroconchia</taxon>
        <taxon>Euheterodonta</taxon>
        <taxon>Imparidentia</taxon>
        <taxon>Neoheterodontei</taxon>
        <taxon>Myida</taxon>
        <taxon>Myoidea</taxon>
        <taxon>Myidae</taxon>
        <taxon>Mya</taxon>
    </lineage>
</organism>
<evidence type="ECO:0000313" key="12">
    <source>
        <dbReference type="Proteomes" id="UP001164746"/>
    </source>
</evidence>